<sequence length="286" mass="31790">MINDKPLTLITGANGKTGSRVAAILQKHHYPVRLAGRTKPSLSGSADNYVYFDWYDSETYALALKNVNQVYLVMPVMDMNPEDVIIPFIKEALWNGVKRFVLLGSASIDEEGPIFGKVHQYIKAHAPEWAVLQPSYFMENFTEGPHRETTKQLGKIYSATGEGKIGFVSADDIAAVAFHALTDIVPHNTEHIITGPETLSYGQVADVLSRVLGQSIQHESLSDDKLRNIMIRAGMSEEYAAALAGLDVPIREEGREDQTTDTVKKLTGNNPISFEQFIQNHMEVWK</sequence>
<dbReference type="Proteomes" id="UP001364764">
    <property type="component" value="Chromosome"/>
</dbReference>
<organism evidence="6 7">
    <name type="scientific">Paenibacillus amylolyticus</name>
    <dbReference type="NCBI Taxonomy" id="1451"/>
    <lineage>
        <taxon>Bacteria</taxon>
        <taxon>Bacillati</taxon>
        <taxon>Bacillota</taxon>
        <taxon>Bacilli</taxon>
        <taxon>Bacillales</taxon>
        <taxon>Paenibacillaceae</taxon>
        <taxon>Paenibacillus</taxon>
    </lineage>
</organism>
<evidence type="ECO:0000256" key="4">
    <source>
        <dbReference type="ARBA" id="ARBA00023002"/>
    </source>
</evidence>
<comment type="similarity">
    <text evidence="2">Belongs to the fgaFS/easG family.</text>
</comment>
<dbReference type="PANTHER" id="PTHR43162:SF1">
    <property type="entry name" value="PRESTALK A DIFFERENTIATION PROTEIN A"/>
    <property type="match status" value="1"/>
</dbReference>
<dbReference type="PANTHER" id="PTHR43162">
    <property type="match status" value="1"/>
</dbReference>
<dbReference type="NCBIfam" id="TIGR03649">
    <property type="entry name" value="ergot_EASG"/>
    <property type="match status" value="1"/>
</dbReference>
<evidence type="ECO:0000256" key="2">
    <source>
        <dbReference type="ARBA" id="ARBA00005372"/>
    </source>
</evidence>
<dbReference type="GO" id="GO:0016491">
    <property type="term" value="F:oxidoreductase activity"/>
    <property type="evidence" value="ECO:0007669"/>
    <property type="project" value="UniProtKB-KW"/>
</dbReference>
<dbReference type="EMBL" id="CP145892">
    <property type="protein sequence ID" value="WWP23149.1"/>
    <property type="molecule type" value="Genomic_DNA"/>
</dbReference>
<evidence type="ECO:0000259" key="5">
    <source>
        <dbReference type="Pfam" id="PF05368"/>
    </source>
</evidence>
<proteinExistence type="inferred from homology"/>
<comment type="pathway">
    <text evidence="1">Alkaloid biosynthesis; ergot alkaloid biosynthesis.</text>
</comment>
<protein>
    <submittedName>
        <fullName evidence="6">Ergot alkaloid biosynthesis protein</fullName>
    </submittedName>
</protein>
<evidence type="ECO:0000256" key="1">
    <source>
        <dbReference type="ARBA" id="ARBA00005107"/>
    </source>
</evidence>
<evidence type="ECO:0000256" key="3">
    <source>
        <dbReference type="ARBA" id="ARBA00022589"/>
    </source>
</evidence>
<keyword evidence="3" id="KW-0017">Alkaloid metabolism</keyword>
<dbReference type="RefSeq" id="WP_338708676.1">
    <property type="nucleotide sequence ID" value="NZ_CP145892.1"/>
</dbReference>
<keyword evidence="4" id="KW-0560">Oxidoreductase</keyword>
<evidence type="ECO:0000313" key="6">
    <source>
        <dbReference type="EMBL" id="WWP23149.1"/>
    </source>
</evidence>
<dbReference type="AlphaFoldDB" id="A0ABD8B1R1"/>
<gene>
    <name evidence="6" type="ORF">V6668_13555</name>
</gene>
<dbReference type="Gene3D" id="3.40.50.720">
    <property type="entry name" value="NAD(P)-binding Rossmann-like Domain"/>
    <property type="match status" value="1"/>
</dbReference>
<dbReference type="InterPro" id="IPR008030">
    <property type="entry name" value="NmrA-like"/>
</dbReference>
<dbReference type="InterPro" id="IPR051604">
    <property type="entry name" value="Ergot_Alk_Oxidoreductase"/>
</dbReference>
<dbReference type="InterPro" id="IPR036291">
    <property type="entry name" value="NAD(P)-bd_dom_sf"/>
</dbReference>
<dbReference type="Gene3D" id="3.90.25.10">
    <property type="entry name" value="UDP-galactose 4-epimerase, domain 1"/>
    <property type="match status" value="1"/>
</dbReference>
<dbReference type="GeneID" id="93476510"/>
<reference evidence="6 7" key="1">
    <citation type="submission" date="2024-02" db="EMBL/GenBank/DDBJ databases">
        <title>Complete sequences of two Paenibacillus sp. strains and one Lysinibacillus strain isolated from the environment on STAA medium highlight biotechnological potential.</title>
        <authorList>
            <person name="Attere S.A."/>
            <person name="Piche L.C."/>
            <person name="Intertaglia L."/>
            <person name="Lami R."/>
            <person name="Charette S.J."/>
            <person name="Vincent A.T."/>
        </authorList>
    </citation>
    <scope>NUCLEOTIDE SEQUENCE [LARGE SCALE GENOMIC DNA]</scope>
    <source>
        <strain evidence="6 7">Y5S-7</strain>
    </source>
</reference>
<dbReference type="Pfam" id="PF05368">
    <property type="entry name" value="NmrA"/>
    <property type="match status" value="1"/>
</dbReference>
<name>A0ABD8B1R1_PAEAM</name>
<accession>A0ABD8B1R1</accession>
<dbReference type="SUPFAM" id="SSF51735">
    <property type="entry name" value="NAD(P)-binding Rossmann-fold domains"/>
    <property type="match status" value="1"/>
</dbReference>
<feature type="domain" description="NmrA-like" evidence="5">
    <location>
        <begin position="8"/>
        <end position="244"/>
    </location>
</feature>
<evidence type="ECO:0000313" key="7">
    <source>
        <dbReference type="Proteomes" id="UP001364764"/>
    </source>
</evidence>
<dbReference type="GO" id="GO:0009820">
    <property type="term" value="P:alkaloid metabolic process"/>
    <property type="evidence" value="ECO:0007669"/>
    <property type="project" value="UniProtKB-KW"/>
</dbReference>
<dbReference type="InterPro" id="IPR019901">
    <property type="entry name" value="Ergot_alkaloid_biosynthesis"/>
</dbReference>